<dbReference type="GO" id="GO:0051087">
    <property type="term" value="F:protein-folding chaperone binding"/>
    <property type="evidence" value="ECO:0007669"/>
    <property type="project" value="TreeGrafter"/>
</dbReference>
<evidence type="ECO:0000313" key="6">
    <source>
        <dbReference type="Proteomes" id="UP000033865"/>
    </source>
</evidence>
<evidence type="ECO:0000256" key="1">
    <source>
        <dbReference type="ARBA" id="ARBA00006975"/>
    </source>
</evidence>
<evidence type="ECO:0000256" key="2">
    <source>
        <dbReference type="ARBA" id="ARBA00023186"/>
    </source>
</evidence>
<sequence length="96" mass="10716">MSYHALDDYLVIKPLTKEATTKSGIILPDSDKDERPEQGEVVYAGPGRLLDDGGRAPMEVQVGDKVVFKKYAPDPVTINSEDYFVIRQSDVILKFD</sequence>
<comment type="function">
    <text evidence="3 4">Together with the chaperonin GroEL, plays an essential role in assisting protein folding. The GroEL-GroES system forms a nano-cage that allows encapsulation of the non-native substrate proteins and provides a physical environment optimized to promote and accelerate protein folding. GroES binds to the apical surface of the GroEL ring, thereby capping the opening of the GroEL channel.</text>
</comment>
<dbReference type="Pfam" id="PF00166">
    <property type="entry name" value="Cpn10"/>
    <property type="match status" value="1"/>
</dbReference>
<dbReference type="Gene3D" id="2.30.33.40">
    <property type="entry name" value="GroES chaperonin"/>
    <property type="match status" value="1"/>
</dbReference>
<dbReference type="HAMAP" id="MF_00580">
    <property type="entry name" value="CH10"/>
    <property type="match status" value="1"/>
</dbReference>
<dbReference type="GO" id="GO:0005737">
    <property type="term" value="C:cytoplasm"/>
    <property type="evidence" value="ECO:0007669"/>
    <property type="project" value="UniProtKB-SubCell"/>
</dbReference>
<dbReference type="FunFam" id="2.30.33.40:FF:000001">
    <property type="entry name" value="10 kDa chaperonin"/>
    <property type="match status" value="1"/>
</dbReference>
<name>A0A0G1Y024_9BACT</name>
<comment type="similarity">
    <text evidence="1 3 4">Belongs to the GroES chaperonin family.</text>
</comment>
<dbReference type="EMBL" id="LCRN01000019">
    <property type="protein sequence ID" value="KKW36571.1"/>
    <property type="molecule type" value="Genomic_DNA"/>
</dbReference>
<comment type="caution">
    <text evidence="5">The sequence shown here is derived from an EMBL/GenBank/DDBJ whole genome shotgun (WGS) entry which is preliminary data.</text>
</comment>
<dbReference type="CDD" id="cd00320">
    <property type="entry name" value="cpn10"/>
    <property type="match status" value="1"/>
</dbReference>
<keyword evidence="3" id="KW-0963">Cytoplasm</keyword>
<proteinExistence type="inferred from homology"/>
<protein>
    <recommendedName>
        <fullName evidence="3">Co-chaperonin GroES</fullName>
    </recommendedName>
    <alternativeName>
        <fullName evidence="3">10 kDa chaperonin</fullName>
    </alternativeName>
    <alternativeName>
        <fullName evidence="3">Chaperonin-10</fullName>
        <shortName evidence="3">Cpn10</shortName>
    </alternativeName>
</protein>
<dbReference type="SUPFAM" id="SSF50129">
    <property type="entry name" value="GroES-like"/>
    <property type="match status" value="1"/>
</dbReference>
<dbReference type="GO" id="GO:0046872">
    <property type="term" value="F:metal ion binding"/>
    <property type="evidence" value="ECO:0007669"/>
    <property type="project" value="TreeGrafter"/>
</dbReference>
<dbReference type="GO" id="GO:0051082">
    <property type="term" value="F:unfolded protein binding"/>
    <property type="evidence" value="ECO:0007669"/>
    <property type="project" value="TreeGrafter"/>
</dbReference>
<keyword evidence="2 3" id="KW-0143">Chaperone</keyword>
<dbReference type="SMART" id="SM00883">
    <property type="entry name" value="Cpn10"/>
    <property type="match status" value="1"/>
</dbReference>
<dbReference type="AlphaFoldDB" id="A0A0G1Y024"/>
<dbReference type="Proteomes" id="UP000033865">
    <property type="component" value="Unassembled WGS sequence"/>
</dbReference>
<accession>A0A0G1Y024</accession>
<dbReference type="PRINTS" id="PR00297">
    <property type="entry name" value="CHAPERONIN10"/>
</dbReference>
<comment type="subcellular location">
    <subcellularLocation>
        <location evidence="3">Cytoplasm</location>
    </subcellularLocation>
</comment>
<dbReference type="InterPro" id="IPR020818">
    <property type="entry name" value="Chaperonin_GroES"/>
</dbReference>
<dbReference type="InterPro" id="IPR011032">
    <property type="entry name" value="GroES-like_sf"/>
</dbReference>
<reference evidence="5 6" key="1">
    <citation type="journal article" date="2015" name="Nature">
        <title>rRNA introns, odd ribosomes, and small enigmatic genomes across a large radiation of phyla.</title>
        <authorList>
            <person name="Brown C.T."/>
            <person name="Hug L.A."/>
            <person name="Thomas B.C."/>
            <person name="Sharon I."/>
            <person name="Castelle C.J."/>
            <person name="Singh A."/>
            <person name="Wilkins M.J."/>
            <person name="Williams K.H."/>
            <person name="Banfield J.F."/>
        </authorList>
    </citation>
    <scope>NUCLEOTIDE SEQUENCE [LARGE SCALE GENOMIC DNA]</scope>
</reference>
<gene>
    <name evidence="3" type="primary">groES</name>
    <name evidence="3" type="synonym">groS</name>
    <name evidence="5" type="ORF">UY82_C0019G0005</name>
</gene>
<dbReference type="PANTHER" id="PTHR10772:SF58">
    <property type="entry name" value="CO-CHAPERONIN GROES"/>
    <property type="match status" value="1"/>
</dbReference>
<dbReference type="GO" id="GO:0044183">
    <property type="term" value="F:protein folding chaperone"/>
    <property type="evidence" value="ECO:0007669"/>
    <property type="project" value="InterPro"/>
</dbReference>
<evidence type="ECO:0000313" key="5">
    <source>
        <dbReference type="EMBL" id="KKW36571.1"/>
    </source>
</evidence>
<evidence type="ECO:0000256" key="4">
    <source>
        <dbReference type="RuleBase" id="RU000535"/>
    </source>
</evidence>
<comment type="subunit">
    <text evidence="3">Heptamer of 7 subunits arranged in a ring. Interacts with the chaperonin GroEL.</text>
</comment>
<organism evidence="5 6">
    <name type="scientific">Candidatus Uhrbacteria bacterium GW2011_GWC2_53_7</name>
    <dbReference type="NCBI Taxonomy" id="1618986"/>
    <lineage>
        <taxon>Bacteria</taxon>
        <taxon>Candidatus Uhriibacteriota</taxon>
    </lineage>
</organism>
<dbReference type="GO" id="GO:0005524">
    <property type="term" value="F:ATP binding"/>
    <property type="evidence" value="ECO:0007669"/>
    <property type="project" value="InterPro"/>
</dbReference>
<evidence type="ECO:0000256" key="3">
    <source>
        <dbReference type="HAMAP-Rule" id="MF_00580"/>
    </source>
</evidence>
<dbReference type="PANTHER" id="PTHR10772">
    <property type="entry name" value="10 KDA HEAT SHOCK PROTEIN"/>
    <property type="match status" value="1"/>
</dbReference>
<dbReference type="InterPro" id="IPR037124">
    <property type="entry name" value="Chaperonin_GroES_sf"/>
</dbReference>